<dbReference type="SUPFAM" id="SSF51905">
    <property type="entry name" value="FAD/NAD(P)-binding domain"/>
    <property type="match status" value="1"/>
</dbReference>
<dbReference type="Pfam" id="PF01266">
    <property type="entry name" value="DAO"/>
    <property type="match status" value="1"/>
</dbReference>
<dbReference type="InterPro" id="IPR006076">
    <property type="entry name" value="FAD-dep_OxRdtase"/>
</dbReference>
<dbReference type="Gene3D" id="3.30.9.10">
    <property type="entry name" value="D-Amino Acid Oxidase, subunit A, domain 2"/>
    <property type="match status" value="1"/>
</dbReference>
<dbReference type="PANTHER" id="PTHR42720:SF1">
    <property type="entry name" value="GLYCEROL 3-PHOSPHATE OXIDASE"/>
    <property type="match status" value="1"/>
</dbReference>
<dbReference type="RefSeq" id="WP_014894112.1">
    <property type="nucleotide sequence ID" value="NC_018497.1"/>
</dbReference>
<reference evidence="2 3" key="1">
    <citation type="journal article" date="2012" name="J. Bacteriol.">
        <title>Draft Genome Sequences of Four Axenic Mycoplasma genitalium Strains Isolated from Denmark, Japan, and Australia.</title>
        <authorList>
            <person name="McGowin C.L."/>
            <person name="Ma L."/>
            <person name="Jensen J.S."/>
            <person name="Mancuso M.M."/>
            <person name="Hamasuna R."/>
            <person name="Adegboye D."/>
            <person name="Martin D.H."/>
        </authorList>
    </citation>
    <scope>NUCLEOTIDE SEQUENCE [LARGE SCALE GENOMIC DNA]</scope>
    <source>
        <strain evidence="2 3">M6320</strain>
    </source>
</reference>
<dbReference type="NCBIfam" id="NF033460">
    <property type="entry name" value="glycerol3P_ox_II"/>
    <property type="match status" value="1"/>
</dbReference>
<dbReference type="PANTHER" id="PTHR42720">
    <property type="entry name" value="GLYCEROL-3-PHOSPHATE DEHYDROGENASE"/>
    <property type="match status" value="1"/>
</dbReference>
<organism evidence="2 3">
    <name type="scientific">Mycoplasmoides genitalium M6320</name>
    <dbReference type="NCBI Taxonomy" id="662945"/>
    <lineage>
        <taxon>Bacteria</taxon>
        <taxon>Bacillati</taxon>
        <taxon>Mycoplasmatota</taxon>
        <taxon>Mycoplasmoidales</taxon>
        <taxon>Mycoplasmoidaceae</taxon>
        <taxon>Mycoplasmoides</taxon>
    </lineage>
</organism>
<dbReference type="InterPro" id="IPR036188">
    <property type="entry name" value="FAD/NAD-bd_sf"/>
</dbReference>
<evidence type="ECO:0000259" key="1">
    <source>
        <dbReference type="Pfam" id="PF01266"/>
    </source>
</evidence>
<dbReference type="Gene3D" id="3.50.50.60">
    <property type="entry name" value="FAD/NAD(P)-binding domain"/>
    <property type="match status" value="1"/>
</dbReference>
<protein>
    <submittedName>
        <fullName evidence="2">Glycerol-3-phosphate dehydrogenase</fullName>
    </submittedName>
</protein>
<dbReference type="InterPro" id="IPR052745">
    <property type="entry name" value="G3P_Oxidase/Oxidoreductase"/>
</dbReference>
<name>A0ABC7ZJ08_MYCGT</name>
<dbReference type="EMBL" id="CP003772">
    <property type="protein sequence ID" value="AFQ03830.1"/>
    <property type="molecule type" value="Genomic_DNA"/>
</dbReference>
<feature type="domain" description="FAD dependent oxidoreductase" evidence="1">
    <location>
        <begin position="5"/>
        <end position="364"/>
    </location>
</feature>
<dbReference type="Proteomes" id="UP000005254">
    <property type="component" value="Chromosome"/>
</dbReference>
<evidence type="ECO:0000313" key="3">
    <source>
        <dbReference type="Proteomes" id="UP000005254"/>
    </source>
</evidence>
<proteinExistence type="predicted"/>
<dbReference type="AlphaFoldDB" id="A0ABC7ZJ08"/>
<sequence length="384" mass="42811">MQTIDVLIVGGGIIGTSCAYELSQYELKVALLEKNAFLGCETSQANSGVIHSGIDPNPNKLTAKYNILGRKIWIEDWFKKLIFPRKKIATLIVAFNNEEKLQLNLLKERGIKNSIPVENIQILDQQQTLLQEPFINPNVVASLKVEGSWLIDPLIATKCLALASLQNNVAIYSNKKVTKIEIDSDDDFLVFINNETTPQFKTKKLIDAAGHYADWLAETTQVDNFKQTTRKGQYLVLKNQNNLKINTIIFMVPTIHGKGVVVAEMLDGNILVGPNAVEGIEKNKTRSIDLDSINQIKTIGKKMVPSLQFENSIYSFAGSRAIDIETNDFVIRTAKSNPNFIILGGMKSPGLTSSPAIAKRAVELLNLKLKKKINWNPNYNLSWI</sequence>
<accession>A0ABC7ZJ08</accession>
<gene>
    <name evidence="2" type="ORF">CM1_00190</name>
</gene>
<evidence type="ECO:0000313" key="2">
    <source>
        <dbReference type="EMBL" id="AFQ03830.1"/>
    </source>
</evidence>
<dbReference type="KEGG" id="mgx:CM1_00190"/>